<evidence type="ECO:0000313" key="3">
    <source>
        <dbReference type="Proteomes" id="UP001519328"/>
    </source>
</evidence>
<dbReference type="CDD" id="cd19092">
    <property type="entry name" value="AKR_BsYcsN_EcYdhF-like"/>
    <property type="match status" value="1"/>
</dbReference>
<dbReference type="PANTHER" id="PTHR43364">
    <property type="entry name" value="NADH-SPECIFIC METHYLGLYOXAL REDUCTASE-RELATED"/>
    <property type="match status" value="1"/>
</dbReference>
<dbReference type="PRINTS" id="PR00069">
    <property type="entry name" value="ALDKETRDTASE"/>
</dbReference>
<dbReference type="EMBL" id="JAGGKK010000019">
    <property type="protein sequence ID" value="MBP1950209.1"/>
    <property type="molecule type" value="Genomic_DNA"/>
</dbReference>
<protein>
    <submittedName>
        <fullName evidence="2">Oxidoreductase</fullName>
    </submittedName>
</protein>
<name>A0ABS4HHL1_9BACI</name>
<dbReference type="Pfam" id="PF00248">
    <property type="entry name" value="Aldo_ket_red"/>
    <property type="match status" value="1"/>
</dbReference>
<gene>
    <name evidence="2" type="ORF">J2Z82_003166</name>
</gene>
<dbReference type="RefSeq" id="WP_209481643.1">
    <property type="nucleotide sequence ID" value="NZ_JAGGKK010000019.1"/>
</dbReference>
<comment type="caution">
    <text evidence="2">The sequence shown here is derived from an EMBL/GenBank/DDBJ whole genome shotgun (WGS) entry which is preliminary data.</text>
</comment>
<dbReference type="Proteomes" id="UP001519328">
    <property type="component" value="Unassembled WGS sequence"/>
</dbReference>
<sequence length="305" mass="34125">MKKITLGNSDLEVSTIGLGCMRMSDLTPMKAKHVINNALDLGINFFDHADIYGDGKSEVVFAEALKLSPANREEMVLQTKCGIRNGYFDFSKEHILKSADDSLQRLGTDFIDILLLHRPDALVEPEEVAEAFTRLKESGKVRRFGVSNQNTMQIELLKKYLKQDLIVNQLQFSIMHTGMIDAGLNVNMKNNSATVRDSSILEYSRLNNMTIQAWSPFQYGMIEGAFIGNDEFPEINAKLQELASKKGVTDSAIAIAWILRHPANIQPIVGTMNPDRLTGIAEAADIDLTRQEWYEIYRAAGNELP</sequence>
<keyword evidence="3" id="KW-1185">Reference proteome</keyword>
<evidence type="ECO:0000259" key="1">
    <source>
        <dbReference type="Pfam" id="PF00248"/>
    </source>
</evidence>
<dbReference type="InterPro" id="IPR050523">
    <property type="entry name" value="AKR_Detox_Biosynth"/>
</dbReference>
<organism evidence="2 3">
    <name type="scientific">Virgibacillus litoralis</name>
    <dbReference type="NCBI Taxonomy" id="578221"/>
    <lineage>
        <taxon>Bacteria</taxon>
        <taxon>Bacillati</taxon>
        <taxon>Bacillota</taxon>
        <taxon>Bacilli</taxon>
        <taxon>Bacillales</taxon>
        <taxon>Bacillaceae</taxon>
        <taxon>Virgibacillus</taxon>
    </lineage>
</organism>
<dbReference type="InterPro" id="IPR023210">
    <property type="entry name" value="NADP_OxRdtase_dom"/>
</dbReference>
<accession>A0ABS4HHL1</accession>
<dbReference type="SUPFAM" id="SSF51430">
    <property type="entry name" value="NAD(P)-linked oxidoreductase"/>
    <property type="match status" value="1"/>
</dbReference>
<dbReference type="PANTHER" id="PTHR43364:SF1">
    <property type="entry name" value="OXIDOREDUCTASE YDHF"/>
    <property type="match status" value="1"/>
</dbReference>
<proteinExistence type="predicted"/>
<dbReference type="InterPro" id="IPR020471">
    <property type="entry name" value="AKR"/>
</dbReference>
<dbReference type="Gene3D" id="3.20.20.100">
    <property type="entry name" value="NADP-dependent oxidoreductase domain"/>
    <property type="match status" value="1"/>
</dbReference>
<dbReference type="InterPro" id="IPR036812">
    <property type="entry name" value="NAD(P)_OxRdtase_dom_sf"/>
</dbReference>
<feature type="domain" description="NADP-dependent oxidoreductase" evidence="1">
    <location>
        <begin position="16"/>
        <end position="296"/>
    </location>
</feature>
<reference evidence="2 3" key="1">
    <citation type="submission" date="2021-03" db="EMBL/GenBank/DDBJ databases">
        <title>Genomic Encyclopedia of Type Strains, Phase IV (KMG-IV): sequencing the most valuable type-strain genomes for metagenomic binning, comparative biology and taxonomic classification.</title>
        <authorList>
            <person name="Goeker M."/>
        </authorList>
    </citation>
    <scope>NUCLEOTIDE SEQUENCE [LARGE SCALE GENOMIC DNA]</scope>
    <source>
        <strain evidence="2 3">DSM 21085</strain>
    </source>
</reference>
<evidence type="ECO:0000313" key="2">
    <source>
        <dbReference type="EMBL" id="MBP1950209.1"/>
    </source>
</evidence>